<name>A0A8H7UNC1_9FUNG</name>
<reference evidence="2" key="1">
    <citation type="submission" date="2020-12" db="EMBL/GenBank/DDBJ databases">
        <title>Metabolic potential, ecology and presence of endohyphal bacteria is reflected in genomic diversity of Mucoromycotina.</title>
        <authorList>
            <person name="Muszewska A."/>
            <person name="Okrasinska A."/>
            <person name="Steczkiewicz K."/>
            <person name="Drgas O."/>
            <person name="Orlowska M."/>
            <person name="Perlinska-Lenart U."/>
            <person name="Aleksandrzak-Piekarczyk T."/>
            <person name="Szatraj K."/>
            <person name="Zielenkiewicz U."/>
            <person name="Pilsyk S."/>
            <person name="Malc E."/>
            <person name="Mieczkowski P."/>
            <person name="Kruszewska J.S."/>
            <person name="Biernat P."/>
            <person name="Pawlowska J."/>
        </authorList>
    </citation>
    <scope>NUCLEOTIDE SEQUENCE</scope>
    <source>
        <strain evidence="2">CBS 226.32</strain>
    </source>
</reference>
<feature type="non-terminal residue" evidence="2">
    <location>
        <position position="426"/>
    </location>
</feature>
<dbReference type="AlphaFoldDB" id="A0A8H7UNC1"/>
<organism evidence="2 3">
    <name type="scientific">Mucor plumbeus</name>
    <dbReference type="NCBI Taxonomy" id="97098"/>
    <lineage>
        <taxon>Eukaryota</taxon>
        <taxon>Fungi</taxon>
        <taxon>Fungi incertae sedis</taxon>
        <taxon>Mucoromycota</taxon>
        <taxon>Mucoromycotina</taxon>
        <taxon>Mucoromycetes</taxon>
        <taxon>Mucorales</taxon>
        <taxon>Mucorineae</taxon>
        <taxon>Mucoraceae</taxon>
        <taxon>Mucor</taxon>
    </lineage>
</organism>
<keyword evidence="3" id="KW-1185">Reference proteome</keyword>
<accession>A0A8H7UNC1</accession>
<feature type="region of interest" description="Disordered" evidence="1">
    <location>
        <begin position="39"/>
        <end position="60"/>
    </location>
</feature>
<dbReference type="Proteomes" id="UP000650833">
    <property type="component" value="Unassembled WGS sequence"/>
</dbReference>
<evidence type="ECO:0000313" key="2">
    <source>
        <dbReference type="EMBL" id="KAG2189530.1"/>
    </source>
</evidence>
<dbReference type="Gene3D" id="2.40.70.10">
    <property type="entry name" value="Acid Proteases"/>
    <property type="match status" value="1"/>
</dbReference>
<gene>
    <name evidence="2" type="ORF">INT46_003908</name>
</gene>
<protein>
    <submittedName>
        <fullName evidence="2">Uncharacterized protein</fullName>
    </submittedName>
</protein>
<sequence length="426" mass="47002">MKRLRSETQKEKKDKTAKKAKYKANREAKRIAKLQELINNNSKHSIGPSGIVDPSSSSARAPTSIVDHQFISDYVPTQANCDTLPITVDPPVTNNDPIMHVNENPVMSPPVVSLSQAELHPVLKNPLKVKPPIFESRTSTVIAELRNQKVFNLSYNELIALSSKAHTEFRRPLVSKTQLENDGVKDISDLLLNQEVELPEGNHAPRTIGQINGIQVNVILDTGCTPCVIISYHLVQKLGLADKMISLPKSSNGGILVGDGRRVQIKEIAKNLELQLLPGHARPIDAVCLDVPDSAYEFLCGRIVMAQFGICVDLGTSSWFIRNGKELDEMEVLHTAPDVDQGTDTCYLVNVQSVQTVQHVQSETTSVQEIAKLSGLDMFDKLFANIDSNPLLSKKQQLEIKQLILSKSKAFGIGYSDLTQTNLVKF</sequence>
<comment type="caution">
    <text evidence="2">The sequence shown here is derived from an EMBL/GenBank/DDBJ whole genome shotgun (WGS) entry which is preliminary data.</text>
</comment>
<dbReference type="EMBL" id="JAEPRC010001686">
    <property type="protein sequence ID" value="KAG2189530.1"/>
    <property type="molecule type" value="Genomic_DNA"/>
</dbReference>
<evidence type="ECO:0000256" key="1">
    <source>
        <dbReference type="SAM" id="MobiDB-lite"/>
    </source>
</evidence>
<dbReference type="OrthoDB" id="2289688at2759"/>
<feature type="region of interest" description="Disordered" evidence="1">
    <location>
        <begin position="1"/>
        <end position="25"/>
    </location>
</feature>
<evidence type="ECO:0000313" key="3">
    <source>
        <dbReference type="Proteomes" id="UP000650833"/>
    </source>
</evidence>
<proteinExistence type="predicted"/>
<feature type="compositionally biased region" description="Basic and acidic residues" evidence="1">
    <location>
        <begin position="1"/>
        <end position="14"/>
    </location>
</feature>
<dbReference type="InterPro" id="IPR021109">
    <property type="entry name" value="Peptidase_aspartic_dom_sf"/>
</dbReference>